<keyword evidence="2" id="KW-1185">Reference proteome</keyword>
<evidence type="ECO:0000313" key="2">
    <source>
        <dbReference type="Proteomes" id="UP000615687"/>
    </source>
</evidence>
<sequence length="65" mass="7584">MGKPDRHPFQTERQARLEAGLDVAADLVLRFGEEYLAFFIKLERELLALNGEQDALGRVMRRRRI</sequence>
<gene>
    <name evidence="1" type="ORF">IG617_03845</name>
</gene>
<evidence type="ECO:0000313" key="1">
    <source>
        <dbReference type="EMBL" id="MBD8875415.1"/>
    </source>
</evidence>
<accession>A0ABR9C699</accession>
<reference evidence="1 2" key="1">
    <citation type="submission" date="2020-09" db="EMBL/GenBank/DDBJ databases">
        <title>The genome sequence of type strain Labrenzia polysiphoniae KACC 19711.</title>
        <authorList>
            <person name="Liu Y."/>
        </authorList>
    </citation>
    <scope>NUCLEOTIDE SEQUENCE [LARGE SCALE GENOMIC DNA]</scope>
    <source>
        <strain evidence="1 2">KACC 19711</strain>
    </source>
</reference>
<dbReference type="RefSeq" id="WP_192107530.1">
    <property type="nucleotide sequence ID" value="NZ_JACYXJ010000002.1"/>
</dbReference>
<dbReference type="Proteomes" id="UP000615687">
    <property type="component" value="Unassembled WGS sequence"/>
</dbReference>
<name>A0ABR9C699_9HYPH</name>
<proteinExistence type="predicted"/>
<protein>
    <submittedName>
        <fullName evidence="1">Uncharacterized protein</fullName>
    </submittedName>
</protein>
<comment type="caution">
    <text evidence="1">The sequence shown here is derived from an EMBL/GenBank/DDBJ whole genome shotgun (WGS) entry which is preliminary data.</text>
</comment>
<dbReference type="EMBL" id="JACYXJ010000002">
    <property type="protein sequence ID" value="MBD8875415.1"/>
    <property type="molecule type" value="Genomic_DNA"/>
</dbReference>
<organism evidence="1 2">
    <name type="scientific">Roseibium polysiphoniae</name>
    <dbReference type="NCBI Taxonomy" id="2571221"/>
    <lineage>
        <taxon>Bacteria</taxon>
        <taxon>Pseudomonadati</taxon>
        <taxon>Pseudomonadota</taxon>
        <taxon>Alphaproteobacteria</taxon>
        <taxon>Hyphomicrobiales</taxon>
        <taxon>Stappiaceae</taxon>
        <taxon>Roseibium</taxon>
    </lineage>
</organism>